<dbReference type="OrthoDB" id="4485201at2"/>
<sequence>MNNTPRDGGIEAVFSQLREISRRSNARSRIIDHPLTFVEHSLLRFIATTEGARATDIATAFSLNRSTVSRQINTLIRLELVQYQDSENSAESPTHGPSGRGKILALTERGHSQLASSTAAHQNVVQERLTGWTDAEITSFAAALARYNAAE</sequence>
<dbReference type="SUPFAM" id="SSF46785">
    <property type="entry name" value="Winged helix' DNA-binding domain"/>
    <property type="match status" value="1"/>
</dbReference>
<accession>A0A2V5J962</accession>
<dbReference type="PROSITE" id="PS50995">
    <property type="entry name" value="HTH_MARR_2"/>
    <property type="match status" value="1"/>
</dbReference>
<keyword evidence="3" id="KW-1185">Reference proteome</keyword>
<dbReference type="InterPro" id="IPR036388">
    <property type="entry name" value="WH-like_DNA-bd_sf"/>
</dbReference>
<evidence type="ECO:0000259" key="1">
    <source>
        <dbReference type="PROSITE" id="PS50995"/>
    </source>
</evidence>
<comment type="caution">
    <text evidence="2">The sequence shown here is derived from an EMBL/GenBank/DDBJ whole genome shotgun (WGS) entry which is preliminary data.</text>
</comment>
<dbReference type="GO" id="GO:0003700">
    <property type="term" value="F:DNA-binding transcription factor activity"/>
    <property type="evidence" value="ECO:0007669"/>
    <property type="project" value="InterPro"/>
</dbReference>
<dbReference type="Proteomes" id="UP000247980">
    <property type="component" value="Unassembled WGS sequence"/>
</dbReference>
<evidence type="ECO:0000313" key="2">
    <source>
        <dbReference type="EMBL" id="PYI39730.1"/>
    </source>
</evidence>
<gene>
    <name evidence="2" type="ORF">CVS30_03420</name>
</gene>
<dbReference type="InterPro" id="IPR036390">
    <property type="entry name" value="WH_DNA-bd_sf"/>
</dbReference>
<feature type="domain" description="HTH marR-type" evidence="1">
    <location>
        <begin position="10"/>
        <end position="149"/>
    </location>
</feature>
<dbReference type="AlphaFoldDB" id="A0A2V5J962"/>
<evidence type="ECO:0000313" key="3">
    <source>
        <dbReference type="Proteomes" id="UP000247980"/>
    </source>
</evidence>
<dbReference type="EMBL" id="QJVC01000002">
    <property type="protein sequence ID" value="PYI39730.1"/>
    <property type="molecule type" value="Genomic_DNA"/>
</dbReference>
<protein>
    <recommendedName>
        <fullName evidence="1">HTH marR-type domain-containing protein</fullName>
    </recommendedName>
</protein>
<dbReference type="Gene3D" id="1.10.10.10">
    <property type="entry name" value="Winged helix-like DNA-binding domain superfamily/Winged helix DNA-binding domain"/>
    <property type="match status" value="1"/>
</dbReference>
<dbReference type="InterPro" id="IPR000835">
    <property type="entry name" value="HTH_MarR-typ"/>
</dbReference>
<dbReference type="RefSeq" id="WP_110483903.1">
    <property type="nucleotide sequence ID" value="NZ_QJVC01000002.1"/>
</dbReference>
<dbReference type="Pfam" id="PF12802">
    <property type="entry name" value="MarR_2"/>
    <property type="match status" value="1"/>
</dbReference>
<reference evidence="2 3" key="1">
    <citation type="submission" date="2018-05" db="EMBL/GenBank/DDBJ databases">
        <title>Genetic diversity of glacier-inhabiting Cryobacterium bacteria in China and description of Cryobacterium mengkeensis sp. nov. and Arthrobacter glacialis sp. nov.</title>
        <authorList>
            <person name="Liu Q."/>
            <person name="Xin Y.-H."/>
        </authorList>
    </citation>
    <scope>NUCLEOTIDE SEQUENCE [LARGE SCALE GENOMIC DNA]</scope>
    <source>
        <strain evidence="2 3">B7</strain>
    </source>
</reference>
<dbReference type="SMART" id="SM00347">
    <property type="entry name" value="HTH_MARR"/>
    <property type="match status" value="1"/>
</dbReference>
<organism evidence="2 3">
    <name type="scientific">Arthrobacter psychrolactophilus</name>
    <dbReference type="NCBI Taxonomy" id="92442"/>
    <lineage>
        <taxon>Bacteria</taxon>
        <taxon>Bacillati</taxon>
        <taxon>Actinomycetota</taxon>
        <taxon>Actinomycetes</taxon>
        <taxon>Micrococcales</taxon>
        <taxon>Micrococcaceae</taxon>
        <taxon>Arthrobacter</taxon>
    </lineage>
</organism>
<proteinExistence type="predicted"/>
<name>A0A2V5J962_9MICC</name>